<accession>A0A841K1P1</accession>
<feature type="compositionally biased region" description="Low complexity" evidence="1">
    <location>
        <begin position="66"/>
        <end position="78"/>
    </location>
</feature>
<evidence type="ECO:0000313" key="3">
    <source>
        <dbReference type="Proteomes" id="UP000588017"/>
    </source>
</evidence>
<dbReference type="Proteomes" id="UP000588017">
    <property type="component" value="Unassembled WGS sequence"/>
</dbReference>
<name>A0A841K1P1_9HYPH</name>
<keyword evidence="3" id="KW-1185">Reference proteome</keyword>
<evidence type="ECO:0000313" key="2">
    <source>
        <dbReference type="EMBL" id="MBB6166638.1"/>
    </source>
</evidence>
<comment type="caution">
    <text evidence="2">The sequence shown here is derived from an EMBL/GenBank/DDBJ whole genome shotgun (WGS) entry which is preliminary data.</text>
</comment>
<gene>
    <name evidence="2" type="ORF">HNQ73_000246</name>
</gene>
<reference evidence="2 3" key="1">
    <citation type="submission" date="2020-08" db="EMBL/GenBank/DDBJ databases">
        <title>Genomic Encyclopedia of Type Strains, Phase IV (KMG-IV): sequencing the most valuable type-strain genomes for metagenomic binning, comparative biology and taxonomic classification.</title>
        <authorList>
            <person name="Goeker M."/>
        </authorList>
    </citation>
    <scope>NUCLEOTIDE SEQUENCE [LARGE SCALE GENOMIC DNA]</scope>
    <source>
        <strain evidence="2 3">DSM 101465</strain>
    </source>
</reference>
<dbReference type="AlphaFoldDB" id="A0A841K1P1"/>
<feature type="compositionally biased region" description="Basic and acidic residues" evidence="1">
    <location>
        <begin position="41"/>
        <end position="65"/>
    </location>
</feature>
<feature type="region of interest" description="Disordered" evidence="1">
    <location>
        <begin position="24"/>
        <end position="84"/>
    </location>
</feature>
<protein>
    <submittedName>
        <fullName evidence="2">Uncharacterized protein</fullName>
    </submittedName>
</protein>
<dbReference type="RefSeq" id="WP_183331458.1">
    <property type="nucleotide sequence ID" value="NZ_BMHX01000001.1"/>
</dbReference>
<dbReference type="EMBL" id="JACHEH010000001">
    <property type="protein sequence ID" value="MBB6166638.1"/>
    <property type="molecule type" value="Genomic_DNA"/>
</dbReference>
<organism evidence="2 3">
    <name type="scientific">Chelatococcus composti</name>
    <dbReference type="NCBI Taxonomy" id="1743235"/>
    <lineage>
        <taxon>Bacteria</taxon>
        <taxon>Pseudomonadati</taxon>
        <taxon>Pseudomonadota</taxon>
        <taxon>Alphaproteobacteria</taxon>
        <taxon>Hyphomicrobiales</taxon>
        <taxon>Chelatococcaceae</taxon>
        <taxon>Chelatococcus</taxon>
    </lineage>
</organism>
<proteinExistence type="predicted"/>
<sequence length="84" mass="9073">MRSIAVATGLRAETPQAAEFVTQSRPENLDYMPIGVQPPERATRPRDAKGTEQLKQELEARRRANEAAAAEARSLSSAPAQGAQ</sequence>
<evidence type="ECO:0000256" key="1">
    <source>
        <dbReference type="SAM" id="MobiDB-lite"/>
    </source>
</evidence>